<proteinExistence type="predicted"/>
<protein>
    <recommendedName>
        <fullName evidence="1">DUF4365 domain-containing protein</fullName>
    </recommendedName>
</protein>
<comment type="caution">
    <text evidence="2">The sequence shown here is derived from an EMBL/GenBank/DDBJ whole genome shotgun (WGS) entry which is preliminary data.</text>
</comment>
<evidence type="ECO:0000313" key="2">
    <source>
        <dbReference type="EMBL" id="OEL12227.1"/>
    </source>
</evidence>
<keyword evidence="3" id="KW-1185">Reference proteome</keyword>
<dbReference type="OrthoDB" id="4951670at2"/>
<name>A0A1E5UH66_9FLAO</name>
<dbReference type="EMBL" id="MKGI01000010">
    <property type="protein sequence ID" value="OEL12227.1"/>
    <property type="molecule type" value="Genomic_DNA"/>
</dbReference>
<accession>A0A1E5UH66</accession>
<evidence type="ECO:0000313" key="3">
    <source>
        <dbReference type="Proteomes" id="UP000095601"/>
    </source>
</evidence>
<dbReference type="RefSeq" id="WP_069796898.1">
    <property type="nucleotide sequence ID" value="NZ_CP034157.1"/>
</dbReference>
<sequence>MNHFRTERKAIYDTAKFFTEFGWIFREQPVVDLGVDAIVETPMDENGKVNIFGLQIKGGESNFQRKRNFLTFYFSERHYHYWNAIIENYPLLIILQESSSDKIYWQEYNNKFITKTTKNWKLDIPLENILNEESKGIIANTLFNFQNNERLNITNLPSLKKSHDELTINYSKSHEKADSIHINICYGKNTIELNLFYKPKKNEWDEEESFLNWESQYYYSLLEFKRYIHSRFEKMNKSARSFDKLVTEVKSIVNNNIENVQEFIFDYRNSGNDVPNYSAFLKAFELHSNLSRKQYEAQALDHIIYIKTKEGAFEISCYQSLTEYLKYYIENNSYNEIYTETDEYIWSEIYVDAGIKKSKFIPVMQNELEEYWRSLYKRIKEEIGRTNHLDESKDKSWRMFKTFINLYDESESIIELAYDFDEMVLYPIAVISMMKIFNAHVCYLEYCELEFDAGKEWESISLDDEDCNAPIFHIRSSVI</sequence>
<dbReference type="InterPro" id="IPR025375">
    <property type="entry name" value="DUF4365"/>
</dbReference>
<dbReference type="Proteomes" id="UP000095601">
    <property type="component" value="Unassembled WGS sequence"/>
</dbReference>
<dbReference type="AlphaFoldDB" id="A0A1E5UH66"/>
<reference evidence="2 3" key="1">
    <citation type="submission" date="2016-09" db="EMBL/GenBank/DDBJ databases">
        <authorList>
            <person name="Capua I."/>
            <person name="De Benedictis P."/>
            <person name="Joannis T."/>
            <person name="Lombin L.H."/>
            <person name="Cattoli G."/>
        </authorList>
    </citation>
    <scope>NUCLEOTIDE SEQUENCE [LARGE SCALE GENOMIC DNA]</scope>
    <source>
        <strain evidence="2 3">NRS-1</strain>
    </source>
</reference>
<dbReference type="STRING" id="237258.SAMN04489756_12725"/>
<dbReference type="Pfam" id="PF14280">
    <property type="entry name" value="DUF4365"/>
    <property type="match status" value="1"/>
</dbReference>
<feature type="domain" description="DUF4365" evidence="1">
    <location>
        <begin position="16"/>
        <end position="138"/>
    </location>
</feature>
<organism evidence="2 3">
    <name type="scientific">Cloacibacterium normanense</name>
    <dbReference type="NCBI Taxonomy" id="237258"/>
    <lineage>
        <taxon>Bacteria</taxon>
        <taxon>Pseudomonadati</taxon>
        <taxon>Bacteroidota</taxon>
        <taxon>Flavobacteriia</taxon>
        <taxon>Flavobacteriales</taxon>
        <taxon>Weeksellaceae</taxon>
    </lineage>
</organism>
<evidence type="ECO:0000259" key="1">
    <source>
        <dbReference type="Pfam" id="PF14280"/>
    </source>
</evidence>
<gene>
    <name evidence="2" type="ORF">BHF72_1271</name>
</gene>